<protein>
    <recommendedName>
        <fullName evidence="4">TonB-dependent receptor</fullName>
    </recommendedName>
</protein>
<evidence type="ECO:0008006" key="4">
    <source>
        <dbReference type="Google" id="ProtNLM"/>
    </source>
</evidence>
<feature type="region of interest" description="Disordered" evidence="1">
    <location>
        <begin position="40"/>
        <end position="59"/>
    </location>
</feature>
<reference evidence="3" key="1">
    <citation type="submission" date="2020-02" db="EMBL/GenBank/DDBJ databases">
        <authorList>
            <person name="Meier V. D."/>
        </authorList>
    </citation>
    <scope>NUCLEOTIDE SEQUENCE</scope>
    <source>
        <strain evidence="3">AVDCRST_MAG42</strain>
    </source>
</reference>
<keyword evidence="2" id="KW-0732">Signal</keyword>
<name>A0A6J4IW67_9BACT</name>
<feature type="chain" id="PRO_5026879170" description="TonB-dependent receptor" evidence="2">
    <location>
        <begin position="37"/>
        <end position="104"/>
    </location>
</feature>
<evidence type="ECO:0000256" key="1">
    <source>
        <dbReference type="SAM" id="MobiDB-lite"/>
    </source>
</evidence>
<dbReference type="EMBL" id="CADCTA010000097">
    <property type="protein sequence ID" value="CAA9260706.1"/>
    <property type="molecule type" value="Genomic_DNA"/>
</dbReference>
<feature type="signal peptide" evidence="2">
    <location>
        <begin position="1"/>
        <end position="36"/>
    </location>
</feature>
<feature type="non-terminal residue" evidence="3">
    <location>
        <position position="104"/>
    </location>
</feature>
<accession>A0A6J4IW67</accession>
<sequence>MEKLMIRNVLTKLGSLRAALAAGVGVPFLMASSAFAQVGGTAPTPAAAGPTPAVASGAGTPTDSAIVDAAADSNAAAGAATTERVVVTGSYIPTAETESALPVT</sequence>
<dbReference type="AlphaFoldDB" id="A0A6J4IW67"/>
<organism evidence="3">
    <name type="scientific">uncultured Chthoniobacterales bacterium</name>
    <dbReference type="NCBI Taxonomy" id="1836801"/>
    <lineage>
        <taxon>Bacteria</taxon>
        <taxon>Pseudomonadati</taxon>
        <taxon>Verrucomicrobiota</taxon>
        <taxon>Spartobacteria</taxon>
        <taxon>Chthoniobacterales</taxon>
        <taxon>environmental samples</taxon>
    </lineage>
</organism>
<evidence type="ECO:0000313" key="3">
    <source>
        <dbReference type="EMBL" id="CAA9260706.1"/>
    </source>
</evidence>
<evidence type="ECO:0000256" key="2">
    <source>
        <dbReference type="SAM" id="SignalP"/>
    </source>
</evidence>
<gene>
    <name evidence="3" type="ORF">AVDCRST_MAG42-2936</name>
</gene>
<proteinExistence type="predicted"/>